<protein>
    <recommendedName>
        <fullName evidence="3">PRC-barrel domain-containing protein</fullName>
    </recommendedName>
</protein>
<dbReference type="PANTHER" id="PTHR36505:SF1">
    <property type="entry name" value="BLR1072 PROTEIN"/>
    <property type="match status" value="1"/>
</dbReference>
<dbReference type="SUPFAM" id="SSF50346">
    <property type="entry name" value="PRC-barrel domain"/>
    <property type="match status" value="1"/>
</dbReference>
<feature type="chain" id="PRO_5041949878" description="PRC-barrel domain-containing protein" evidence="2">
    <location>
        <begin position="24"/>
        <end position="271"/>
    </location>
</feature>
<evidence type="ECO:0000313" key="5">
    <source>
        <dbReference type="Proteomes" id="UP001229244"/>
    </source>
</evidence>
<proteinExistence type="predicted"/>
<dbReference type="Pfam" id="PF05239">
    <property type="entry name" value="PRC"/>
    <property type="match status" value="1"/>
</dbReference>
<dbReference type="InterPro" id="IPR011033">
    <property type="entry name" value="PRC_barrel-like_sf"/>
</dbReference>
<name>A0AAE4ARZ9_9HYPH</name>
<dbReference type="PANTHER" id="PTHR36505">
    <property type="entry name" value="BLR1072 PROTEIN"/>
    <property type="match status" value="1"/>
</dbReference>
<evidence type="ECO:0000259" key="3">
    <source>
        <dbReference type="Pfam" id="PF05239"/>
    </source>
</evidence>
<comment type="caution">
    <text evidence="4">The sequence shown here is derived from an EMBL/GenBank/DDBJ whole genome shotgun (WGS) entry which is preliminary data.</text>
</comment>
<dbReference type="Gene3D" id="2.30.30.240">
    <property type="entry name" value="PRC-barrel domain"/>
    <property type="match status" value="1"/>
</dbReference>
<reference evidence="4" key="1">
    <citation type="submission" date="2023-07" db="EMBL/GenBank/DDBJ databases">
        <title>Genomic Encyclopedia of Type Strains, Phase IV (KMG-IV): sequencing the most valuable type-strain genomes for metagenomic binning, comparative biology and taxonomic classification.</title>
        <authorList>
            <person name="Goeker M."/>
        </authorList>
    </citation>
    <scope>NUCLEOTIDE SEQUENCE</scope>
    <source>
        <strain evidence="4">DSM 21202</strain>
    </source>
</reference>
<keyword evidence="5" id="KW-1185">Reference proteome</keyword>
<dbReference type="InterPro" id="IPR027275">
    <property type="entry name" value="PRC-brl_dom"/>
</dbReference>
<dbReference type="RefSeq" id="WP_306883377.1">
    <property type="nucleotide sequence ID" value="NZ_JAUSUL010000001.1"/>
</dbReference>
<organism evidence="4 5">
    <name type="scientific">Amorphus orientalis</name>
    <dbReference type="NCBI Taxonomy" id="649198"/>
    <lineage>
        <taxon>Bacteria</taxon>
        <taxon>Pseudomonadati</taxon>
        <taxon>Pseudomonadota</taxon>
        <taxon>Alphaproteobacteria</taxon>
        <taxon>Hyphomicrobiales</taxon>
        <taxon>Amorphaceae</taxon>
        <taxon>Amorphus</taxon>
    </lineage>
</organism>
<dbReference type="Proteomes" id="UP001229244">
    <property type="component" value="Unassembled WGS sequence"/>
</dbReference>
<dbReference type="AlphaFoldDB" id="A0AAE4ARZ9"/>
<evidence type="ECO:0000256" key="2">
    <source>
        <dbReference type="SAM" id="SignalP"/>
    </source>
</evidence>
<feature type="signal peptide" evidence="2">
    <location>
        <begin position="1"/>
        <end position="23"/>
    </location>
</feature>
<feature type="compositionally biased region" description="Low complexity" evidence="1">
    <location>
        <begin position="106"/>
        <end position="142"/>
    </location>
</feature>
<feature type="domain" description="PRC-barrel" evidence="3">
    <location>
        <begin position="157"/>
        <end position="227"/>
    </location>
</feature>
<gene>
    <name evidence="4" type="ORF">J2S73_000011</name>
</gene>
<evidence type="ECO:0000256" key="1">
    <source>
        <dbReference type="SAM" id="MobiDB-lite"/>
    </source>
</evidence>
<keyword evidence="2" id="KW-0732">Signal</keyword>
<evidence type="ECO:0000313" key="4">
    <source>
        <dbReference type="EMBL" id="MDQ0313574.1"/>
    </source>
</evidence>
<sequence>MFLKTTSVAAVALFAGMSVPAMAQSDNSNMNSGDCSVVNQQIEQQFANNPEQRAEYSGQMMRDLRELRDAAQTLQAYGKTEACQSIADAVHDITENPGDAKQSRMDQTGNQQSGNQQNAQTQQQASNSQQQNMNADQAQAQGQPTFQNATAIGEMDGQVRADNILGADLRSRDDEWIGEVDDLVLGNQGHPTYAVVTYGGFLGLGEEASAVPFEMIHVAQGDEVYYLPMSEEQLEDAPRFDQGNFEWTRDEQWRTQNDDYFNSLGNEQNAG</sequence>
<feature type="region of interest" description="Disordered" evidence="1">
    <location>
        <begin position="95"/>
        <end position="142"/>
    </location>
</feature>
<dbReference type="EMBL" id="JAUSUL010000001">
    <property type="protein sequence ID" value="MDQ0313574.1"/>
    <property type="molecule type" value="Genomic_DNA"/>
</dbReference>
<accession>A0AAE4ARZ9</accession>